<accession>A0AAQ3QM11</accession>
<dbReference type="EMBL" id="CP136897">
    <property type="protein sequence ID" value="WOL17616.1"/>
    <property type="molecule type" value="Genomic_DNA"/>
</dbReference>
<evidence type="ECO:0000313" key="2">
    <source>
        <dbReference type="EMBL" id="WOL17616.1"/>
    </source>
</evidence>
<keyword evidence="3" id="KW-1185">Reference proteome</keyword>
<feature type="region of interest" description="Disordered" evidence="1">
    <location>
        <begin position="28"/>
        <end position="70"/>
    </location>
</feature>
<protein>
    <submittedName>
        <fullName evidence="2">Uncharacterized protein</fullName>
    </submittedName>
</protein>
<dbReference type="AlphaFoldDB" id="A0AAQ3QM11"/>
<organism evidence="2 3">
    <name type="scientific">Canna indica</name>
    <name type="common">Indian-shot</name>
    <dbReference type="NCBI Taxonomy" id="4628"/>
    <lineage>
        <taxon>Eukaryota</taxon>
        <taxon>Viridiplantae</taxon>
        <taxon>Streptophyta</taxon>
        <taxon>Embryophyta</taxon>
        <taxon>Tracheophyta</taxon>
        <taxon>Spermatophyta</taxon>
        <taxon>Magnoliopsida</taxon>
        <taxon>Liliopsida</taxon>
        <taxon>Zingiberales</taxon>
        <taxon>Cannaceae</taxon>
        <taxon>Canna</taxon>
    </lineage>
</organism>
<feature type="compositionally biased region" description="Polar residues" evidence="1">
    <location>
        <begin position="161"/>
        <end position="174"/>
    </location>
</feature>
<sequence>MQTDNADPFAGIDDIDILTAVEELQVICSPSGAEEGSNGGGGLGDGEEDSETDPESDLEYVPGDQSEDDDLELTQIRNELKAAKENKKEKLKNVKLHKDLETVIKEATLDKEKRRKRKSKEAFITTLDAREEGYQTDYPSSNDVCSIQEEGSDEEFEDANPTANLLEPQTNIATDHSPLVPSSEKPQHLQRGNKDNKEAKNFSALDIIMSSFESSLKH</sequence>
<gene>
    <name evidence="2" type="ORF">Cni_G26409</name>
</gene>
<name>A0AAQ3QM11_9LILI</name>
<dbReference type="Proteomes" id="UP001327560">
    <property type="component" value="Chromosome 8"/>
</dbReference>
<evidence type="ECO:0000256" key="1">
    <source>
        <dbReference type="SAM" id="MobiDB-lite"/>
    </source>
</evidence>
<feature type="compositionally biased region" description="Acidic residues" evidence="1">
    <location>
        <begin position="45"/>
        <end position="58"/>
    </location>
</feature>
<proteinExistence type="predicted"/>
<evidence type="ECO:0000313" key="3">
    <source>
        <dbReference type="Proteomes" id="UP001327560"/>
    </source>
</evidence>
<feature type="region of interest" description="Disordered" evidence="1">
    <location>
        <begin position="134"/>
        <end position="201"/>
    </location>
</feature>
<reference evidence="2 3" key="1">
    <citation type="submission" date="2023-10" db="EMBL/GenBank/DDBJ databases">
        <title>Chromosome-scale genome assembly provides insights into flower coloration mechanisms of Canna indica.</title>
        <authorList>
            <person name="Li C."/>
        </authorList>
    </citation>
    <scope>NUCLEOTIDE SEQUENCE [LARGE SCALE GENOMIC DNA]</scope>
    <source>
        <tissue evidence="2">Flower</tissue>
    </source>
</reference>